<sequence length="254" mass="27678">MSEDSMDITPHLPPIALTDTRPQADGPAFEVWTTDYITKFGVVYQCDGLWIASANIEFPQPFQARDDAIAMLVLFRGEFPMPPNPDDELADLDTTDKGSMKLPAQTDSDDSDHRRVVFTVGHAAPAHFAVDEHALATWVDEHHDDLDGCVPDDMHEAPGTAVADLVSNAVAAGVLVGDPDLELQVNGDDDWDGSGFYVILHNRHGRQRMVGLTAGWTEFDFPDERLPLMDGIRDCLGQVVSAANSLLILVAAQS</sequence>
<dbReference type="KEGG" id="ntp:CRH09_30435"/>
<reference evidence="2 3" key="1">
    <citation type="submission" date="2017-10" db="EMBL/GenBank/DDBJ databases">
        <title>Comparative genomics between pathogenic Norcardia.</title>
        <authorList>
            <person name="Zeng L."/>
        </authorList>
    </citation>
    <scope>NUCLEOTIDE SEQUENCE [LARGE SCALE GENOMIC DNA]</scope>
    <source>
        <strain evidence="2 3">NC_YFY_NT001</strain>
    </source>
</reference>
<evidence type="ECO:0000256" key="1">
    <source>
        <dbReference type="SAM" id="MobiDB-lite"/>
    </source>
</evidence>
<protein>
    <submittedName>
        <fullName evidence="2">Uncharacterized protein</fullName>
    </submittedName>
</protein>
<dbReference type="Proteomes" id="UP000221961">
    <property type="component" value="Chromosome"/>
</dbReference>
<feature type="region of interest" description="Disordered" evidence="1">
    <location>
        <begin position="1"/>
        <end position="24"/>
    </location>
</feature>
<feature type="region of interest" description="Disordered" evidence="1">
    <location>
        <begin position="83"/>
        <end position="111"/>
    </location>
</feature>
<proteinExistence type="predicted"/>
<evidence type="ECO:0000313" key="3">
    <source>
        <dbReference type="Proteomes" id="UP000221961"/>
    </source>
</evidence>
<name>A0A291RR69_9NOCA</name>
<accession>A0A291RR69</accession>
<dbReference type="EMBL" id="CP023778">
    <property type="protein sequence ID" value="ATL69847.1"/>
    <property type="molecule type" value="Genomic_DNA"/>
</dbReference>
<evidence type="ECO:0000313" key="2">
    <source>
        <dbReference type="EMBL" id="ATL69847.1"/>
    </source>
</evidence>
<dbReference type="AlphaFoldDB" id="A0A291RR69"/>
<organism evidence="2 3">
    <name type="scientific">Nocardia terpenica</name>
    <dbReference type="NCBI Taxonomy" id="455432"/>
    <lineage>
        <taxon>Bacteria</taxon>
        <taxon>Bacillati</taxon>
        <taxon>Actinomycetota</taxon>
        <taxon>Actinomycetes</taxon>
        <taxon>Mycobacteriales</taxon>
        <taxon>Nocardiaceae</taxon>
        <taxon>Nocardia</taxon>
    </lineage>
</organism>
<gene>
    <name evidence="2" type="ORF">CRH09_30435</name>
</gene>